<organism evidence="6 7">
    <name type="scientific">Actinidia chinensis var. chinensis</name>
    <name type="common">Chinese soft-hair kiwi</name>
    <dbReference type="NCBI Taxonomy" id="1590841"/>
    <lineage>
        <taxon>Eukaryota</taxon>
        <taxon>Viridiplantae</taxon>
        <taxon>Streptophyta</taxon>
        <taxon>Embryophyta</taxon>
        <taxon>Tracheophyta</taxon>
        <taxon>Spermatophyta</taxon>
        <taxon>Magnoliopsida</taxon>
        <taxon>eudicotyledons</taxon>
        <taxon>Gunneridae</taxon>
        <taxon>Pentapetalae</taxon>
        <taxon>asterids</taxon>
        <taxon>Ericales</taxon>
        <taxon>Actinidiaceae</taxon>
        <taxon>Actinidia</taxon>
    </lineage>
</organism>
<dbReference type="Pfam" id="PF07714">
    <property type="entry name" value="PK_Tyr_Ser-Thr"/>
    <property type="match status" value="1"/>
</dbReference>
<evidence type="ECO:0000256" key="3">
    <source>
        <dbReference type="ARBA" id="ARBA00022840"/>
    </source>
</evidence>
<dbReference type="InParanoid" id="A0A2R6PYP2"/>
<dbReference type="FunFam" id="1.10.510.10:FF:000095">
    <property type="entry name" value="protein STRUBBELIG-RECEPTOR FAMILY 8"/>
    <property type="match status" value="1"/>
</dbReference>
<name>A0A2R6PYP2_ACTCC</name>
<dbReference type="GO" id="GO:0004713">
    <property type="term" value="F:protein tyrosine kinase activity"/>
    <property type="evidence" value="ECO:0007669"/>
    <property type="project" value="InterPro"/>
</dbReference>
<dbReference type="Proteomes" id="UP000241394">
    <property type="component" value="Chromosome LG22"/>
</dbReference>
<dbReference type="GO" id="GO:0004674">
    <property type="term" value="F:protein serine/threonine kinase activity"/>
    <property type="evidence" value="ECO:0007669"/>
    <property type="project" value="UniProtKB-KW"/>
</dbReference>
<proteinExistence type="predicted"/>
<dbReference type="SMART" id="SM00219">
    <property type="entry name" value="TyrKc"/>
    <property type="match status" value="1"/>
</dbReference>
<keyword evidence="1" id="KW-0723">Serine/threonine-protein kinase</keyword>
<dbReference type="PANTHER" id="PTHR47989:SF37">
    <property type="entry name" value="INACTIVE PROTEIN KINASE SELMODRAFT_444075"/>
    <property type="match status" value="1"/>
</dbReference>
<accession>A0A2R6PYP2</accession>
<dbReference type="InterPro" id="IPR000719">
    <property type="entry name" value="Prot_kinase_dom"/>
</dbReference>
<dbReference type="OrthoDB" id="1857192at2759"/>
<dbReference type="Gene3D" id="1.10.510.10">
    <property type="entry name" value="Transferase(Phosphotransferase) domain 1"/>
    <property type="match status" value="1"/>
</dbReference>
<reference evidence="6 7" key="1">
    <citation type="submission" date="2017-07" db="EMBL/GenBank/DDBJ databases">
        <title>An improved, manually edited Actinidia chinensis var. chinensis (kiwifruit) genome highlights the challenges associated with draft genomes and gene prediction in plants.</title>
        <authorList>
            <person name="Pilkington S."/>
            <person name="Crowhurst R."/>
            <person name="Hilario E."/>
            <person name="Nardozza S."/>
            <person name="Fraser L."/>
            <person name="Peng Y."/>
            <person name="Gunaseelan K."/>
            <person name="Simpson R."/>
            <person name="Tahir J."/>
            <person name="Deroles S."/>
            <person name="Templeton K."/>
            <person name="Luo Z."/>
            <person name="Davy M."/>
            <person name="Cheng C."/>
            <person name="Mcneilage M."/>
            <person name="Scaglione D."/>
            <person name="Liu Y."/>
            <person name="Zhang Q."/>
            <person name="Datson P."/>
            <person name="De Silva N."/>
            <person name="Gardiner S."/>
            <person name="Bassett H."/>
            <person name="Chagne D."/>
            <person name="Mccallum J."/>
            <person name="Dzierzon H."/>
            <person name="Deng C."/>
            <person name="Wang Y.-Y."/>
            <person name="Barron N."/>
            <person name="Manako K."/>
            <person name="Bowen J."/>
            <person name="Foster T."/>
            <person name="Erridge Z."/>
            <person name="Tiffin H."/>
            <person name="Waite C."/>
            <person name="Davies K."/>
            <person name="Grierson E."/>
            <person name="Laing W."/>
            <person name="Kirk R."/>
            <person name="Chen X."/>
            <person name="Wood M."/>
            <person name="Montefiori M."/>
            <person name="Brummell D."/>
            <person name="Schwinn K."/>
            <person name="Catanach A."/>
            <person name="Fullerton C."/>
            <person name="Li D."/>
            <person name="Meiyalaghan S."/>
            <person name="Nieuwenhuizen N."/>
            <person name="Read N."/>
            <person name="Prakash R."/>
            <person name="Hunter D."/>
            <person name="Zhang H."/>
            <person name="Mckenzie M."/>
            <person name="Knabel M."/>
            <person name="Harris A."/>
            <person name="Allan A."/>
            <person name="Chen A."/>
            <person name="Janssen B."/>
            <person name="Plunkett B."/>
            <person name="Dwamena C."/>
            <person name="Voogd C."/>
            <person name="Leif D."/>
            <person name="Lafferty D."/>
            <person name="Souleyre E."/>
            <person name="Varkonyi-Gasic E."/>
            <person name="Gambi F."/>
            <person name="Hanley J."/>
            <person name="Yao J.-L."/>
            <person name="Cheung J."/>
            <person name="David K."/>
            <person name="Warren B."/>
            <person name="Marsh K."/>
            <person name="Snowden K."/>
            <person name="Lin-Wang K."/>
            <person name="Brian L."/>
            <person name="Martinez-Sanchez M."/>
            <person name="Wang M."/>
            <person name="Ileperuma N."/>
            <person name="Macnee N."/>
            <person name="Campin R."/>
            <person name="Mcatee P."/>
            <person name="Drummond R."/>
            <person name="Espley R."/>
            <person name="Ireland H."/>
            <person name="Wu R."/>
            <person name="Atkinson R."/>
            <person name="Karunairetnam S."/>
            <person name="Bulley S."/>
            <person name="Chunkath S."/>
            <person name="Hanley Z."/>
            <person name="Storey R."/>
            <person name="Thrimawithana A."/>
            <person name="Thomson S."/>
            <person name="David C."/>
            <person name="Testolin R."/>
        </authorList>
    </citation>
    <scope>NUCLEOTIDE SEQUENCE [LARGE SCALE GENOMIC DNA]</scope>
    <source>
        <strain evidence="7">cv. Red5</strain>
        <tissue evidence="6">Young leaf</tissue>
    </source>
</reference>
<comment type="caution">
    <text evidence="6">The sequence shown here is derived from an EMBL/GenBank/DDBJ whole genome shotgun (WGS) entry which is preliminary data.</text>
</comment>
<reference evidence="7" key="2">
    <citation type="journal article" date="2018" name="BMC Genomics">
        <title>A manually annotated Actinidia chinensis var. chinensis (kiwifruit) genome highlights the challenges associated with draft genomes and gene prediction in plants.</title>
        <authorList>
            <person name="Pilkington S.M."/>
            <person name="Crowhurst R."/>
            <person name="Hilario E."/>
            <person name="Nardozza S."/>
            <person name="Fraser L."/>
            <person name="Peng Y."/>
            <person name="Gunaseelan K."/>
            <person name="Simpson R."/>
            <person name="Tahir J."/>
            <person name="Deroles S.C."/>
            <person name="Templeton K."/>
            <person name="Luo Z."/>
            <person name="Davy M."/>
            <person name="Cheng C."/>
            <person name="McNeilage M."/>
            <person name="Scaglione D."/>
            <person name="Liu Y."/>
            <person name="Zhang Q."/>
            <person name="Datson P."/>
            <person name="De Silva N."/>
            <person name="Gardiner S.E."/>
            <person name="Bassett H."/>
            <person name="Chagne D."/>
            <person name="McCallum J."/>
            <person name="Dzierzon H."/>
            <person name="Deng C."/>
            <person name="Wang Y.Y."/>
            <person name="Barron L."/>
            <person name="Manako K."/>
            <person name="Bowen J."/>
            <person name="Foster T.M."/>
            <person name="Erridge Z.A."/>
            <person name="Tiffin H."/>
            <person name="Waite C.N."/>
            <person name="Davies K.M."/>
            <person name="Grierson E.P."/>
            <person name="Laing W.A."/>
            <person name="Kirk R."/>
            <person name="Chen X."/>
            <person name="Wood M."/>
            <person name="Montefiori M."/>
            <person name="Brummell D.A."/>
            <person name="Schwinn K.E."/>
            <person name="Catanach A."/>
            <person name="Fullerton C."/>
            <person name="Li D."/>
            <person name="Meiyalaghan S."/>
            <person name="Nieuwenhuizen N."/>
            <person name="Read N."/>
            <person name="Prakash R."/>
            <person name="Hunter D."/>
            <person name="Zhang H."/>
            <person name="McKenzie M."/>
            <person name="Knabel M."/>
            <person name="Harris A."/>
            <person name="Allan A.C."/>
            <person name="Gleave A."/>
            <person name="Chen A."/>
            <person name="Janssen B.J."/>
            <person name="Plunkett B."/>
            <person name="Ampomah-Dwamena C."/>
            <person name="Voogd C."/>
            <person name="Leif D."/>
            <person name="Lafferty D."/>
            <person name="Souleyre E.J.F."/>
            <person name="Varkonyi-Gasic E."/>
            <person name="Gambi F."/>
            <person name="Hanley J."/>
            <person name="Yao J.L."/>
            <person name="Cheung J."/>
            <person name="David K.M."/>
            <person name="Warren B."/>
            <person name="Marsh K."/>
            <person name="Snowden K.C."/>
            <person name="Lin-Wang K."/>
            <person name="Brian L."/>
            <person name="Martinez-Sanchez M."/>
            <person name="Wang M."/>
            <person name="Ileperuma N."/>
            <person name="Macnee N."/>
            <person name="Campin R."/>
            <person name="McAtee P."/>
            <person name="Drummond R.S.M."/>
            <person name="Espley R.V."/>
            <person name="Ireland H.S."/>
            <person name="Wu R."/>
            <person name="Atkinson R.G."/>
            <person name="Karunairetnam S."/>
            <person name="Bulley S."/>
            <person name="Chunkath S."/>
            <person name="Hanley Z."/>
            <person name="Storey R."/>
            <person name="Thrimawithana A.H."/>
            <person name="Thomson S."/>
            <person name="David C."/>
            <person name="Testolin R."/>
            <person name="Huang H."/>
            <person name="Hellens R.P."/>
            <person name="Schaffer R.J."/>
        </authorList>
    </citation>
    <scope>NUCLEOTIDE SEQUENCE [LARGE SCALE GENOMIC DNA]</scope>
    <source>
        <strain evidence="7">cv. Red5</strain>
    </source>
</reference>
<feature type="compositionally biased region" description="Polar residues" evidence="4">
    <location>
        <begin position="269"/>
        <end position="284"/>
    </location>
</feature>
<dbReference type="InterPro" id="IPR011009">
    <property type="entry name" value="Kinase-like_dom_sf"/>
</dbReference>
<sequence length="822" mass="91233">MGGGVILVVVDASKEITDYAIEWAIGNVIKPMDFLILLALLPLSPHRHPPAAGNLTPPQYSHHVYQFFSGLLKKRDAGHDDDKSAGTVDDEHSEIVNRIYSVCVQMMQQLLSLHNVMQVRAQVKVVADAQMGSVATVAEELGATWVILDQRLKKEADCCLRQLNCDNIILIDHAIPNILRSVNYLPNDNNHDAAAGGVILSNPPTVSDMLGILPYNPKSDTENSLRISKDQFRKTSPVTKFKKPPQSSPHSHFDSHFSDHEAETEASRDSTPSYSKSQTPSKVSNFDIESPPKSSGTPIDKKTRSYNSLPKTRSHVHRSNRLKATESSSFSPRSSLDSKNPLQKLKSTPNQSGRLGKSREFKSNKANEAVAFPPTTLDRASSVRRAISLSIKQPPIPPPLCSICKHNAPIFGKAPRKFSYKEIERATNGFSTENFLAEGGYGRAVYRGVLPNGLVVAVKQHKMLSAQGASEFCSEVEILSSAQHKNLVMLVGYCVDTEWLLVYEFACNGSLDKHLYGTETNKVMAWHKRMKVAVGAARGLRYLHEDCRVGCIVHRDIRPTNILLTHDFEPMVGDFGLARWQVDGQSAEETSVIGAFGYLAPEYTETGLVTEKADVYSFGVVLLELLTGIKATEFSRTVGRQQLPGQGSLLNRKIHSELIDPRLANNYIDKEVECMFHAAILCISPDPERRPRITKILKILEGDLPSYAVSHDHGQSGAFYPKKSLNNRYTTDGPWYQVLDSGPSSHLMQSIHHMKMDVSPPTKSTYRNNVRKSGFKSTPPFNGYNMESSGLDTNQSEQIVYQDYQQHLQGSLLKFIKNLNAN</sequence>
<dbReference type="PANTHER" id="PTHR47989">
    <property type="entry name" value="OS01G0750732 PROTEIN"/>
    <property type="match status" value="1"/>
</dbReference>
<dbReference type="Gene3D" id="3.30.200.20">
    <property type="entry name" value="Phosphorylase Kinase, domain 1"/>
    <property type="match status" value="1"/>
</dbReference>
<dbReference type="EMBL" id="NKQK01000022">
    <property type="protein sequence ID" value="PSR98853.1"/>
    <property type="molecule type" value="Genomic_DNA"/>
</dbReference>
<evidence type="ECO:0000256" key="4">
    <source>
        <dbReference type="SAM" id="MobiDB-lite"/>
    </source>
</evidence>
<dbReference type="PROSITE" id="PS00109">
    <property type="entry name" value="PROTEIN_KINASE_TYR"/>
    <property type="match status" value="1"/>
</dbReference>
<feature type="region of interest" description="Disordered" evidence="4">
    <location>
        <begin position="211"/>
        <end position="367"/>
    </location>
</feature>
<feature type="compositionally biased region" description="Low complexity" evidence="4">
    <location>
        <begin position="327"/>
        <end position="338"/>
    </location>
</feature>
<dbReference type="SUPFAM" id="SSF56112">
    <property type="entry name" value="Protein kinase-like (PK-like)"/>
    <property type="match status" value="1"/>
</dbReference>
<dbReference type="InterPro" id="IPR020635">
    <property type="entry name" value="Tyr_kinase_cat_dom"/>
</dbReference>
<dbReference type="CDD" id="cd14066">
    <property type="entry name" value="STKc_IRAK"/>
    <property type="match status" value="1"/>
</dbReference>
<feature type="domain" description="Protein kinase" evidence="5">
    <location>
        <begin position="430"/>
        <end position="707"/>
    </location>
</feature>
<dbReference type="OMA" id="RINEVCV"/>
<evidence type="ECO:0000259" key="5">
    <source>
        <dbReference type="PROSITE" id="PS50011"/>
    </source>
</evidence>
<dbReference type="STRING" id="1590841.A0A2R6PYP2"/>
<dbReference type="AlphaFoldDB" id="A0A2R6PYP2"/>
<feature type="compositionally biased region" description="Basic and acidic residues" evidence="4">
    <location>
        <begin position="251"/>
        <end position="268"/>
    </location>
</feature>
<feature type="compositionally biased region" description="Basic residues" evidence="4">
    <location>
        <begin position="312"/>
        <end position="321"/>
    </location>
</feature>
<evidence type="ECO:0000256" key="2">
    <source>
        <dbReference type="ARBA" id="ARBA00022741"/>
    </source>
</evidence>
<evidence type="ECO:0000256" key="1">
    <source>
        <dbReference type="ARBA" id="ARBA00022527"/>
    </source>
</evidence>
<keyword evidence="2" id="KW-0547">Nucleotide-binding</keyword>
<gene>
    <name evidence="6" type="ORF">CEY00_Acc25379</name>
</gene>
<dbReference type="InterPro" id="IPR001245">
    <property type="entry name" value="Ser-Thr/Tyr_kinase_cat_dom"/>
</dbReference>
<dbReference type="Gramene" id="PSR98853">
    <property type="protein sequence ID" value="PSR98853"/>
    <property type="gene ID" value="CEY00_Acc25379"/>
</dbReference>
<protein>
    <submittedName>
        <fullName evidence="6">Inactive protein kinase</fullName>
    </submittedName>
</protein>
<keyword evidence="7" id="KW-1185">Reference proteome</keyword>
<dbReference type="FunFam" id="3.30.200.20:FF:000162">
    <property type="entry name" value="Adenine nucleotide alpha hydrolase-like domain kinase"/>
    <property type="match status" value="1"/>
</dbReference>
<keyword evidence="6" id="KW-0418">Kinase</keyword>
<dbReference type="PROSITE" id="PS50011">
    <property type="entry name" value="PROTEIN_KINASE_DOM"/>
    <property type="match status" value="1"/>
</dbReference>
<keyword evidence="6" id="KW-0808">Transferase</keyword>
<dbReference type="InterPro" id="IPR008266">
    <property type="entry name" value="Tyr_kinase_AS"/>
</dbReference>
<keyword evidence="3" id="KW-0067">ATP-binding</keyword>
<evidence type="ECO:0000313" key="7">
    <source>
        <dbReference type="Proteomes" id="UP000241394"/>
    </source>
</evidence>
<dbReference type="GO" id="GO:0005524">
    <property type="term" value="F:ATP binding"/>
    <property type="evidence" value="ECO:0007669"/>
    <property type="project" value="UniProtKB-KW"/>
</dbReference>
<evidence type="ECO:0000313" key="6">
    <source>
        <dbReference type="EMBL" id="PSR98853.1"/>
    </source>
</evidence>
<feature type="compositionally biased region" description="Basic and acidic residues" evidence="4">
    <location>
        <begin position="219"/>
        <end position="233"/>
    </location>
</feature>